<comment type="caution">
    <text evidence="1">The sequence shown here is derived from an EMBL/GenBank/DDBJ whole genome shotgun (WGS) entry which is preliminary data.</text>
</comment>
<sequence length="321" mass="38142">MQAESDKEFIIVFSSHRIEFLKFMEKFMQRCDTIILEEAPSLLFYEMLSDRISIKEYLQEEIFEFPNFSFRFYGMLKNLFKNGKKILQIEPYMERLLKIHEMFADGKTPKDISLTAELYEVYEIEKKATKSLIDFYEASISKSFNEIVEAVKTFAKADAERFRIRDMLRAEAISSFQDSGRVFIEAGAIHQYLRKILLEKLNNRKVLTVFALEDTVKNLTKRRWIFPPGDILTLRYIFEARENEELENLLSARALIYIMIIEKEEMFPTNEQPIPHLSDELRAIELVNKLSFKDCEKLYFEIRFKSRLKALNTVKDYVLKK</sequence>
<dbReference type="EMBL" id="DTHO01000076">
    <property type="protein sequence ID" value="HGH00215.1"/>
    <property type="molecule type" value="Genomic_DNA"/>
</dbReference>
<organism evidence="1">
    <name type="scientific">Thermodesulfovibrio aggregans</name>
    <dbReference type="NCBI Taxonomy" id="86166"/>
    <lineage>
        <taxon>Bacteria</taxon>
        <taxon>Pseudomonadati</taxon>
        <taxon>Nitrospirota</taxon>
        <taxon>Thermodesulfovibrionia</taxon>
        <taxon>Thermodesulfovibrionales</taxon>
        <taxon>Thermodesulfovibrionaceae</taxon>
        <taxon>Thermodesulfovibrio</taxon>
    </lineage>
</organism>
<reference evidence="1" key="1">
    <citation type="journal article" date="2020" name="mSystems">
        <title>Genome- and Community-Level Interaction Insights into Carbon Utilization and Element Cycling Functions of Hydrothermarchaeota in Hydrothermal Sediment.</title>
        <authorList>
            <person name="Zhou Z."/>
            <person name="Liu Y."/>
            <person name="Xu W."/>
            <person name="Pan J."/>
            <person name="Luo Z.H."/>
            <person name="Li M."/>
        </authorList>
    </citation>
    <scope>NUCLEOTIDE SEQUENCE [LARGE SCALE GENOMIC DNA]</scope>
    <source>
        <strain evidence="1">SpSt-788</strain>
    </source>
</reference>
<proteinExistence type="predicted"/>
<protein>
    <submittedName>
        <fullName evidence="1">Uncharacterized protein</fullName>
    </submittedName>
</protein>
<name>A0A7C4AKE5_9BACT</name>
<accession>A0A7C4AKE5</accession>
<dbReference type="AlphaFoldDB" id="A0A7C4AKE5"/>
<evidence type="ECO:0000313" key="1">
    <source>
        <dbReference type="EMBL" id="HGH00215.1"/>
    </source>
</evidence>
<gene>
    <name evidence="1" type="ORF">ENV75_07210</name>
</gene>